<dbReference type="Gene3D" id="3.40.1690.10">
    <property type="entry name" value="secretion proteins EscU"/>
    <property type="match status" value="1"/>
</dbReference>
<proteinExistence type="predicted"/>
<protein>
    <submittedName>
        <fullName evidence="1">EscU/YscU/HrcU family type III secretion system export apparatus switch protein</fullName>
    </submittedName>
</protein>
<evidence type="ECO:0000313" key="1">
    <source>
        <dbReference type="EMBL" id="MBS4190269.1"/>
    </source>
</evidence>
<dbReference type="InterPro" id="IPR006135">
    <property type="entry name" value="T3SS_substrate_exporter"/>
</dbReference>
<reference evidence="1 2" key="1">
    <citation type="submission" date="2021-05" db="EMBL/GenBank/DDBJ databases">
        <title>Novel Bacillus species.</title>
        <authorList>
            <person name="Liu G."/>
        </authorList>
    </citation>
    <scope>NUCLEOTIDE SEQUENCE [LARGE SCALE GENOMIC DNA]</scope>
    <source>
        <strain evidence="1 2">FJAT-49705</strain>
    </source>
</reference>
<dbReference type="Pfam" id="PF01312">
    <property type="entry name" value="Bac_export_2"/>
    <property type="match status" value="1"/>
</dbReference>
<keyword evidence="2" id="KW-1185">Reference proteome</keyword>
<dbReference type="EMBL" id="JAGYPM010000002">
    <property type="protein sequence ID" value="MBS4190269.1"/>
    <property type="molecule type" value="Genomic_DNA"/>
</dbReference>
<organism evidence="1 2">
    <name type="scientific">Cytobacillus citreus</name>
    <dbReference type="NCBI Taxonomy" id="2833586"/>
    <lineage>
        <taxon>Bacteria</taxon>
        <taxon>Bacillati</taxon>
        <taxon>Bacillota</taxon>
        <taxon>Bacilli</taxon>
        <taxon>Bacillales</taxon>
        <taxon>Bacillaceae</taxon>
        <taxon>Cytobacillus</taxon>
    </lineage>
</organism>
<name>A0ABS5NR17_9BACI</name>
<gene>
    <name evidence="1" type="ORF">KHA94_08640</name>
</gene>
<dbReference type="Proteomes" id="UP000681027">
    <property type="component" value="Unassembled WGS sequence"/>
</dbReference>
<dbReference type="InterPro" id="IPR029025">
    <property type="entry name" value="T3SS_substrate_exporter_C"/>
</dbReference>
<accession>A0ABS5NR17</accession>
<comment type="caution">
    <text evidence="1">The sequence shown here is derived from an EMBL/GenBank/DDBJ whole genome shotgun (WGS) entry which is preliminary data.</text>
</comment>
<evidence type="ECO:0000313" key="2">
    <source>
        <dbReference type="Proteomes" id="UP000681027"/>
    </source>
</evidence>
<dbReference type="SUPFAM" id="SSF160544">
    <property type="entry name" value="EscU C-terminal domain-like"/>
    <property type="match status" value="1"/>
</dbReference>
<sequence length="97" mass="11031">MPKQRISPSKANNGYDFEDKTDPIELANYSDRFAQKMIAAAQKSNIPIQEDSTLLKHLIEVDLGDSVPPQLYALIAEILNLMEEIEKPYLQIKDINK</sequence>